<comment type="caution">
    <text evidence="2">The sequence shown here is derived from an EMBL/GenBank/DDBJ whole genome shotgun (WGS) entry which is preliminary data.</text>
</comment>
<gene>
    <name evidence="2" type="ORF">J0A66_18755</name>
</gene>
<reference evidence="2" key="1">
    <citation type="submission" date="2021-03" db="EMBL/GenBank/DDBJ databases">
        <title>novel species isolated from a fishpond in China.</title>
        <authorList>
            <person name="Lu H."/>
            <person name="Cai Z."/>
        </authorList>
    </citation>
    <scope>NUCLEOTIDE SEQUENCE</scope>
    <source>
        <strain evidence="2">JCM 30855</strain>
    </source>
</reference>
<dbReference type="SUPFAM" id="SSF46689">
    <property type="entry name" value="Homeodomain-like"/>
    <property type="match status" value="1"/>
</dbReference>
<dbReference type="Proteomes" id="UP000664654">
    <property type="component" value="Unassembled WGS sequence"/>
</dbReference>
<dbReference type="Pfam" id="PF01418">
    <property type="entry name" value="HTH_6"/>
    <property type="match status" value="1"/>
</dbReference>
<dbReference type="InterPro" id="IPR001347">
    <property type="entry name" value="SIS_dom"/>
</dbReference>
<dbReference type="Gene3D" id="3.40.50.10490">
    <property type="entry name" value="Glucose-6-phosphate isomerase like protein, domain 1"/>
    <property type="match status" value="1"/>
</dbReference>
<dbReference type="AlphaFoldDB" id="A0A939IQT8"/>
<evidence type="ECO:0000259" key="1">
    <source>
        <dbReference type="PROSITE" id="PS51071"/>
    </source>
</evidence>
<dbReference type="RefSeq" id="WP_206575393.1">
    <property type="nucleotide sequence ID" value="NZ_JAFKCV010000016.1"/>
</dbReference>
<dbReference type="Pfam" id="PF01380">
    <property type="entry name" value="SIS"/>
    <property type="match status" value="1"/>
</dbReference>
<evidence type="ECO:0000313" key="3">
    <source>
        <dbReference type="Proteomes" id="UP000664654"/>
    </source>
</evidence>
<name>A0A939IQT8_9ALTE</name>
<accession>A0A939IQT8</accession>
<dbReference type="PANTHER" id="PTHR30514:SF17">
    <property type="entry name" value="HTH-TYPE TRANSCRIPTIONAL REGULATOR MURR"/>
    <property type="match status" value="1"/>
</dbReference>
<organism evidence="2 3">
    <name type="scientific">Bowmanella dokdonensis</name>
    <dbReference type="NCBI Taxonomy" id="751969"/>
    <lineage>
        <taxon>Bacteria</taxon>
        <taxon>Pseudomonadati</taxon>
        <taxon>Pseudomonadota</taxon>
        <taxon>Gammaproteobacteria</taxon>
        <taxon>Alteromonadales</taxon>
        <taxon>Alteromonadaceae</taxon>
        <taxon>Bowmanella</taxon>
    </lineage>
</organism>
<dbReference type="PROSITE" id="PS51071">
    <property type="entry name" value="HTH_RPIR"/>
    <property type="match status" value="1"/>
</dbReference>
<dbReference type="InterPro" id="IPR000281">
    <property type="entry name" value="HTH_RpiR"/>
</dbReference>
<protein>
    <submittedName>
        <fullName evidence="2">MurR/RpiR family transcriptional regulator</fullName>
    </submittedName>
</protein>
<dbReference type="GO" id="GO:0003677">
    <property type="term" value="F:DNA binding"/>
    <property type="evidence" value="ECO:0007669"/>
    <property type="project" value="InterPro"/>
</dbReference>
<dbReference type="InterPro" id="IPR009057">
    <property type="entry name" value="Homeodomain-like_sf"/>
</dbReference>
<sequence length="267" mass="30091">MTCLLKMQAMRDNMSSSEKKLADFILDNTHLLRDYSSQQLANAVGVSQSSVVKFSQKMGYRGYPDLKLAVNESLARGIGLQNHTSLFDNSQQQESITDFIRQESLKTIDYLAEVEASDTFVHAVSVLNEARWIQVQGRGEGRYPATRLAQGLCQMKKQVQHVTDSRLDLLLADQVQPGKVLVIISLEECDEHLQELVRLNRSHRNKVIGICKYGDTKLPSLCDITLQMLVDNHVPQLLLPPQAINLSYLVDLLILALQRSRQISSEK</sequence>
<dbReference type="GO" id="GO:1901135">
    <property type="term" value="P:carbohydrate derivative metabolic process"/>
    <property type="evidence" value="ECO:0007669"/>
    <property type="project" value="InterPro"/>
</dbReference>
<dbReference type="PANTHER" id="PTHR30514">
    <property type="entry name" value="GLUCOKINASE"/>
    <property type="match status" value="1"/>
</dbReference>
<dbReference type="InterPro" id="IPR046348">
    <property type="entry name" value="SIS_dom_sf"/>
</dbReference>
<dbReference type="Gene3D" id="1.10.10.10">
    <property type="entry name" value="Winged helix-like DNA-binding domain superfamily/Winged helix DNA-binding domain"/>
    <property type="match status" value="1"/>
</dbReference>
<dbReference type="EMBL" id="JAFKCV010000016">
    <property type="protein sequence ID" value="MBN7827280.1"/>
    <property type="molecule type" value="Genomic_DNA"/>
</dbReference>
<keyword evidence="3" id="KW-1185">Reference proteome</keyword>
<dbReference type="InterPro" id="IPR036388">
    <property type="entry name" value="WH-like_DNA-bd_sf"/>
</dbReference>
<dbReference type="GO" id="GO:0003700">
    <property type="term" value="F:DNA-binding transcription factor activity"/>
    <property type="evidence" value="ECO:0007669"/>
    <property type="project" value="InterPro"/>
</dbReference>
<evidence type="ECO:0000313" key="2">
    <source>
        <dbReference type="EMBL" id="MBN7827280.1"/>
    </source>
</evidence>
<dbReference type="GO" id="GO:0097367">
    <property type="term" value="F:carbohydrate derivative binding"/>
    <property type="evidence" value="ECO:0007669"/>
    <property type="project" value="InterPro"/>
</dbReference>
<feature type="domain" description="HTH rpiR-type" evidence="1">
    <location>
        <begin position="1"/>
        <end position="77"/>
    </location>
</feature>
<proteinExistence type="predicted"/>
<dbReference type="SUPFAM" id="SSF53697">
    <property type="entry name" value="SIS domain"/>
    <property type="match status" value="1"/>
</dbReference>
<dbReference type="InterPro" id="IPR047640">
    <property type="entry name" value="RpiR-like"/>
</dbReference>